<evidence type="ECO:0000256" key="1">
    <source>
        <dbReference type="SAM" id="SignalP"/>
    </source>
</evidence>
<dbReference type="Proteomes" id="UP001595530">
    <property type="component" value="Unassembled WGS sequence"/>
</dbReference>
<evidence type="ECO:0000313" key="3">
    <source>
        <dbReference type="Proteomes" id="UP001595530"/>
    </source>
</evidence>
<feature type="signal peptide" evidence="1">
    <location>
        <begin position="1"/>
        <end position="27"/>
    </location>
</feature>
<accession>A0ABV7F400</accession>
<sequence>MKKFPAIVTCLPAGLLLGLLAIGQATAKLPPPSDEAKAKAAETKAKSAWSDKVAAYQLCLVQDKTAAGYLKATGKSASAAEGISPCADPGPYVSASAVSTVTSTAAPAMPAPQSIAKKP</sequence>
<gene>
    <name evidence="2" type="ORF">ACFOFO_17225</name>
</gene>
<reference evidence="3" key="1">
    <citation type="journal article" date="2019" name="Int. J. Syst. Evol. Microbiol.">
        <title>The Global Catalogue of Microorganisms (GCM) 10K type strain sequencing project: providing services to taxonomists for standard genome sequencing and annotation.</title>
        <authorList>
            <consortium name="The Broad Institute Genomics Platform"/>
            <consortium name="The Broad Institute Genome Sequencing Center for Infectious Disease"/>
            <person name="Wu L."/>
            <person name="Ma J."/>
        </authorList>
    </citation>
    <scope>NUCLEOTIDE SEQUENCE [LARGE SCALE GENOMIC DNA]</scope>
    <source>
        <strain evidence="3">KCTC 42986</strain>
    </source>
</reference>
<organism evidence="2 3">
    <name type="scientific">Undibacterium arcticum</name>
    <dbReference type="NCBI Taxonomy" id="1762892"/>
    <lineage>
        <taxon>Bacteria</taxon>
        <taxon>Pseudomonadati</taxon>
        <taxon>Pseudomonadota</taxon>
        <taxon>Betaproteobacteria</taxon>
        <taxon>Burkholderiales</taxon>
        <taxon>Oxalobacteraceae</taxon>
        <taxon>Undibacterium</taxon>
    </lineage>
</organism>
<keyword evidence="3" id="KW-1185">Reference proteome</keyword>
<feature type="chain" id="PRO_5045652086" evidence="1">
    <location>
        <begin position="28"/>
        <end position="119"/>
    </location>
</feature>
<comment type="caution">
    <text evidence="2">The sequence shown here is derived from an EMBL/GenBank/DDBJ whole genome shotgun (WGS) entry which is preliminary data.</text>
</comment>
<protein>
    <submittedName>
        <fullName evidence="2">Uncharacterized protein</fullName>
    </submittedName>
</protein>
<name>A0ABV7F400_9BURK</name>
<proteinExistence type="predicted"/>
<dbReference type="EMBL" id="JBHRTP010000054">
    <property type="protein sequence ID" value="MFC3109685.1"/>
    <property type="molecule type" value="Genomic_DNA"/>
</dbReference>
<evidence type="ECO:0000313" key="2">
    <source>
        <dbReference type="EMBL" id="MFC3109685.1"/>
    </source>
</evidence>
<keyword evidence="1" id="KW-0732">Signal</keyword>
<dbReference type="RefSeq" id="WP_390325579.1">
    <property type="nucleotide sequence ID" value="NZ_JBHRTP010000054.1"/>
</dbReference>